<dbReference type="AlphaFoldDB" id="A0A433VBQ1"/>
<gene>
    <name evidence="2" type="ORF">DSM106972_051370</name>
</gene>
<dbReference type="Gene3D" id="3.90.1720.10">
    <property type="entry name" value="endopeptidase domain like (from Nostoc punctiforme)"/>
    <property type="match status" value="1"/>
</dbReference>
<accession>A0A433VBQ1</accession>
<evidence type="ECO:0000313" key="3">
    <source>
        <dbReference type="Proteomes" id="UP000271624"/>
    </source>
</evidence>
<dbReference type="Proteomes" id="UP000271624">
    <property type="component" value="Unassembled WGS sequence"/>
</dbReference>
<dbReference type="EMBL" id="RSCL01000013">
    <property type="protein sequence ID" value="RUT03498.1"/>
    <property type="molecule type" value="Genomic_DNA"/>
</dbReference>
<organism evidence="2 3">
    <name type="scientific">Dulcicalothrix desertica PCC 7102</name>
    <dbReference type="NCBI Taxonomy" id="232991"/>
    <lineage>
        <taxon>Bacteria</taxon>
        <taxon>Bacillati</taxon>
        <taxon>Cyanobacteriota</taxon>
        <taxon>Cyanophyceae</taxon>
        <taxon>Nostocales</taxon>
        <taxon>Calotrichaceae</taxon>
        <taxon>Dulcicalothrix</taxon>
    </lineage>
</organism>
<evidence type="ECO:0000259" key="1">
    <source>
        <dbReference type="PROSITE" id="PS51934"/>
    </source>
</evidence>
<dbReference type="PROSITE" id="PS51934">
    <property type="entry name" value="LRAT"/>
    <property type="match status" value="1"/>
</dbReference>
<name>A0A433VBQ1_9CYAN</name>
<protein>
    <recommendedName>
        <fullName evidence="1">LRAT domain-containing protein</fullName>
    </recommendedName>
</protein>
<dbReference type="RefSeq" id="WP_127083456.1">
    <property type="nucleotide sequence ID" value="NZ_RSCL01000013.1"/>
</dbReference>
<comment type="caution">
    <text evidence="2">The sequence shown here is derived from an EMBL/GenBank/DDBJ whole genome shotgun (WGS) entry which is preliminary data.</text>
</comment>
<proteinExistence type="predicted"/>
<feature type="domain" description="LRAT" evidence="1">
    <location>
        <begin position="10"/>
        <end position="103"/>
    </location>
</feature>
<dbReference type="InterPro" id="IPR038765">
    <property type="entry name" value="Papain-like_cys_pep_sf"/>
</dbReference>
<dbReference type="SUPFAM" id="SSF54001">
    <property type="entry name" value="Cysteine proteinases"/>
    <property type="match status" value="1"/>
</dbReference>
<dbReference type="OrthoDB" id="7915178at2"/>
<keyword evidence="3" id="KW-1185">Reference proteome</keyword>
<sequence length="152" mass="18488">MKEGDHIYIYLHSNGVKFTHHGIYIGDDRVIHYWNSKVRRSNIYKSTWYGKTIHTKKHKESYERSRVVKRAKKRLGEKNYHLIFNNCEHFAYWCKTGEHQSLQVNEVPLKLFKKADKTVKKKIWQEKKKLEKILKKFKAPKIPKLKRFQIKF</sequence>
<dbReference type="Pfam" id="PF04970">
    <property type="entry name" value="LRAT"/>
    <property type="match status" value="1"/>
</dbReference>
<evidence type="ECO:0000313" key="2">
    <source>
        <dbReference type="EMBL" id="RUT03498.1"/>
    </source>
</evidence>
<dbReference type="PANTHER" id="PTHR46137:SF3">
    <property type="entry name" value="OS05G0310600 PROTEIN"/>
    <property type="match status" value="1"/>
</dbReference>
<reference evidence="2" key="1">
    <citation type="submission" date="2018-12" db="EMBL/GenBank/DDBJ databases">
        <authorList>
            <person name="Will S."/>
            <person name="Neumann-Schaal M."/>
            <person name="Henke P."/>
        </authorList>
    </citation>
    <scope>NUCLEOTIDE SEQUENCE</scope>
    <source>
        <strain evidence="2">PCC 7102</strain>
    </source>
</reference>
<dbReference type="PANTHER" id="PTHR46137">
    <property type="entry name" value="OS05G0310600 PROTEIN"/>
    <property type="match status" value="1"/>
</dbReference>
<reference evidence="2" key="2">
    <citation type="journal article" date="2019" name="Genome Biol. Evol.">
        <title>Day and night: Metabolic profiles and evolutionary relationships of six axenic non-marine cyanobacteria.</title>
        <authorList>
            <person name="Will S.E."/>
            <person name="Henke P."/>
            <person name="Boedeker C."/>
            <person name="Huang S."/>
            <person name="Brinkmann H."/>
            <person name="Rohde M."/>
            <person name="Jarek M."/>
            <person name="Friedl T."/>
            <person name="Seufert S."/>
            <person name="Schumacher M."/>
            <person name="Overmann J."/>
            <person name="Neumann-Schaal M."/>
            <person name="Petersen J."/>
        </authorList>
    </citation>
    <scope>NUCLEOTIDE SEQUENCE [LARGE SCALE GENOMIC DNA]</scope>
    <source>
        <strain evidence="2">PCC 7102</strain>
    </source>
</reference>
<dbReference type="InterPro" id="IPR007053">
    <property type="entry name" value="LRAT_dom"/>
</dbReference>